<reference evidence="1 2" key="1">
    <citation type="submission" date="2017-09" db="EMBL/GenBank/DDBJ databases">
        <authorList>
            <person name="Lee N."/>
            <person name="Cho B.-K."/>
        </authorList>
    </citation>
    <scope>NUCLEOTIDE SEQUENCE [LARGE SCALE GENOMIC DNA]</scope>
    <source>
        <strain evidence="1 2">ATCC 13740</strain>
    </source>
</reference>
<evidence type="ECO:0000313" key="2">
    <source>
        <dbReference type="Proteomes" id="UP000326598"/>
    </source>
</evidence>
<dbReference type="GeneID" id="91420130"/>
<dbReference type="Proteomes" id="UP000326598">
    <property type="component" value="Chromosome"/>
</dbReference>
<accession>A0A5J6IG45</accession>
<evidence type="ECO:0000313" key="1">
    <source>
        <dbReference type="EMBL" id="QEV27787.1"/>
    </source>
</evidence>
<gene>
    <name evidence="1" type="ORF">CP976_29200</name>
</gene>
<dbReference type="EMBL" id="CP023694">
    <property type="protein sequence ID" value="QEV27787.1"/>
    <property type="molecule type" value="Genomic_DNA"/>
</dbReference>
<proteinExistence type="predicted"/>
<organism evidence="1 2">
    <name type="scientific">Streptomyces coeruleorubidus</name>
    <dbReference type="NCBI Taxonomy" id="116188"/>
    <lineage>
        <taxon>Bacteria</taxon>
        <taxon>Bacillati</taxon>
        <taxon>Actinomycetota</taxon>
        <taxon>Actinomycetes</taxon>
        <taxon>Kitasatosporales</taxon>
        <taxon>Streptomycetaceae</taxon>
        <taxon>Streptomyces</taxon>
    </lineage>
</organism>
<sequence length="401" mass="42447">MSDQQMRAGSRPLRILASGVNFGWGSAGKLSSVLRALRSRADLEVTGIGTELGRPVLTGLGIARWRTVDVSDAAQLNALVAELAPDLALVILDPELATALQRAGCPVVYVDSLPFLWTEHDPLPVDVELYCAQRTLPLPPAAETAMSRVRNLTWVPPIVPHSAGLAGAALQAESGAVEREAGLAVLNLGGLHSPFTGSADDSYQRLVLEPALDALSRAGAERVVITGNLPPDTELPPSGAMTVEARRCAHDDFVDLLLRAGRIVTSPGLTTLLEIAAVDRSAVLLPPQNLSQVLNGDLVEHGCSARLRTSWPEQVLTRASIDAWHRQGEEYAVERIRARIAAACAEPLRDVVTRELSTGIDQGLDLLANGAPSFARIAQDFGGAERVAAEILSRVPATAAA</sequence>
<dbReference type="KEGG" id="scoe:CP976_29200"/>
<protein>
    <submittedName>
        <fullName evidence="1">Hydroxymethylcytosylglucuronate/cytosylglucurona te synthase</fullName>
    </submittedName>
</protein>
<name>A0A5J6IG45_STRC4</name>
<dbReference type="RefSeq" id="WP_150483007.1">
    <property type="nucleotide sequence ID" value="NZ_BMTB01000004.1"/>
</dbReference>
<dbReference type="NCBIfam" id="TIGR04467">
    <property type="entry name" value="CGA_synthase"/>
    <property type="match status" value="1"/>
</dbReference>
<dbReference type="AlphaFoldDB" id="A0A5J6IG45"/>
<dbReference type="InterPro" id="IPR031016">
    <property type="entry name" value="CGA_synthase"/>
</dbReference>